<feature type="chain" id="PRO_5046015098" description="DUF3757 domain-containing protein" evidence="1">
    <location>
        <begin position="20"/>
        <end position="166"/>
    </location>
</feature>
<dbReference type="RefSeq" id="WP_260997636.1">
    <property type="nucleotide sequence ID" value="NZ_CP054475.1"/>
</dbReference>
<gene>
    <name evidence="2" type="ORF">HUF19_16570</name>
</gene>
<evidence type="ECO:0000313" key="3">
    <source>
        <dbReference type="Proteomes" id="UP001065322"/>
    </source>
</evidence>
<protein>
    <recommendedName>
        <fullName evidence="4">DUF3757 domain-containing protein</fullName>
    </recommendedName>
</protein>
<sequence length="166" mass="18134">MNRYAFGLLVSAAALTGCASMGNMLGHGTDHFYEGEPRPMMEVSVIESNGEAGWGMGSGVSLIAIDGKKLPTFAQSKQALLPGKHTVEYECDLTQNVMDGKRAGRATTTIELEKGVHYRLVGNLYALPKDQWYYSEDTFMGTTNRKLETKACDLKAVKFKALTNEA</sequence>
<evidence type="ECO:0000256" key="1">
    <source>
        <dbReference type="SAM" id="SignalP"/>
    </source>
</evidence>
<dbReference type="EMBL" id="CP054475">
    <property type="protein sequence ID" value="UXD88955.1"/>
    <property type="molecule type" value="Genomic_DNA"/>
</dbReference>
<keyword evidence="1" id="KW-0732">Signal</keyword>
<evidence type="ECO:0008006" key="4">
    <source>
        <dbReference type="Google" id="ProtNLM"/>
    </source>
</evidence>
<evidence type="ECO:0000313" key="2">
    <source>
        <dbReference type="EMBL" id="UXD88955.1"/>
    </source>
</evidence>
<dbReference type="PROSITE" id="PS51257">
    <property type="entry name" value="PROKAR_LIPOPROTEIN"/>
    <property type="match status" value="1"/>
</dbReference>
<feature type="signal peptide" evidence="1">
    <location>
        <begin position="1"/>
        <end position="19"/>
    </location>
</feature>
<name>A0ABY6AE84_9GAMM</name>
<organism evidence="2 3">
    <name type="scientific">Thalassolituus hydrocarboniclasticus</name>
    <dbReference type="NCBI Taxonomy" id="2742796"/>
    <lineage>
        <taxon>Bacteria</taxon>
        <taxon>Pseudomonadati</taxon>
        <taxon>Pseudomonadota</taxon>
        <taxon>Gammaproteobacteria</taxon>
        <taxon>Oceanospirillales</taxon>
        <taxon>Oceanospirillaceae</taxon>
        <taxon>Thalassolituus</taxon>
    </lineage>
</organism>
<reference evidence="3" key="1">
    <citation type="submission" date="2020-06" db="EMBL/GenBank/DDBJ databases">
        <title>Thalassolituus marinus alknpb1M-1, a hydrocarbon-degrading bacterium isolated from the deep-sea overlying water using an in-situ strategy from the South China Sea basin.</title>
        <authorList>
            <person name="Dong C."/>
            <person name="Chen Y."/>
            <person name="Shao Z."/>
        </authorList>
    </citation>
    <scope>NUCLEOTIDE SEQUENCE [LARGE SCALE GENOMIC DNA]</scope>
    <source>
        <strain evidence="3">alknpb1M-1</strain>
    </source>
</reference>
<accession>A0ABY6AE84</accession>
<dbReference type="Proteomes" id="UP001065322">
    <property type="component" value="Chromosome"/>
</dbReference>
<proteinExistence type="predicted"/>
<keyword evidence="3" id="KW-1185">Reference proteome</keyword>